<dbReference type="InterPro" id="IPR009225">
    <property type="entry name" value="Phage_head_completion_GpL"/>
</dbReference>
<gene>
    <name evidence="1" type="ORF">QGN17_20800</name>
</gene>
<organism evidence="1 2">
    <name type="scientific">Sphingomonas oryzagri</name>
    <dbReference type="NCBI Taxonomy" id="3042314"/>
    <lineage>
        <taxon>Bacteria</taxon>
        <taxon>Pseudomonadati</taxon>
        <taxon>Pseudomonadota</taxon>
        <taxon>Alphaproteobacteria</taxon>
        <taxon>Sphingomonadales</taxon>
        <taxon>Sphingomonadaceae</taxon>
        <taxon>Sphingomonas</taxon>
    </lineage>
</organism>
<dbReference type="EMBL" id="JARYGZ010000007">
    <property type="protein sequence ID" value="MDH7641187.1"/>
    <property type="molecule type" value="Genomic_DNA"/>
</dbReference>
<dbReference type="RefSeq" id="WP_281046529.1">
    <property type="nucleotide sequence ID" value="NZ_JARYGZ010000007.1"/>
</dbReference>
<dbReference type="Proteomes" id="UP001160625">
    <property type="component" value="Unassembled WGS sequence"/>
</dbReference>
<proteinExistence type="predicted"/>
<dbReference type="Pfam" id="PF05926">
    <property type="entry name" value="Phage_GPL"/>
    <property type="match status" value="1"/>
</dbReference>
<evidence type="ECO:0000313" key="1">
    <source>
        <dbReference type="EMBL" id="MDH7641187.1"/>
    </source>
</evidence>
<sequence length="171" mass="18017">MSTFIPADPAALAAGIEQADVEAPAAPPAEPPVTNDGFFPDIDPVTLREAYRIRDAVTPARLREAIITSIITAGDDLAAWAASQKAAGYATLGEVPSPQVGGKSRLVALYGTAIGSYTRAQLVERQADMDLTGQGQRQVSDLADTPAELRRDAVYAIRAMLGVGRQTIELL</sequence>
<keyword evidence="2" id="KW-1185">Reference proteome</keyword>
<comment type="caution">
    <text evidence="1">The sequence shown here is derived from an EMBL/GenBank/DDBJ whole genome shotgun (WGS) entry which is preliminary data.</text>
</comment>
<protein>
    <submittedName>
        <fullName evidence="1">Head completion/stabilization protein</fullName>
    </submittedName>
</protein>
<name>A0ABT6N7T8_9SPHN</name>
<accession>A0ABT6N7T8</accession>
<evidence type="ECO:0000313" key="2">
    <source>
        <dbReference type="Proteomes" id="UP001160625"/>
    </source>
</evidence>
<reference evidence="1" key="1">
    <citation type="submission" date="2023-04" db="EMBL/GenBank/DDBJ databases">
        <title>Sphingomonas sp. MAHUQ-71 isolated from rice field.</title>
        <authorList>
            <person name="Huq M.A."/>
        </authorList>
    </citation>
    <scope>NUCLEOTIDE SEQUENCE</scope>
    <source>
        <strain evidence="1">MAHUQ-71</strain>
    </source>
</reference>